<reference evidence="3 4" key="1">
    <citation type="submission" date="2023-06" db="EMBL/GenBank/DDBJ databases">
        <title>Microbacterium sp. nov., isolated from a waste landfill.</title>
        <authorList>
            <person name="Wen W."/>
        </authorList>
    </citation>
    <scope>NUCLEOTIDE SEQUENCE [LARGE SCALE GENOMIC DNA]</scope>
    <source>
        <strain evidence="3 4">ASV49</strain>
    </source>
</reference>
<comment type="caution">
    <text evidence="3">The sequence shown here is derived from an EMBL/GenBank/DDBJ whole genome shotgun (WGS) entry which is preliminary data.</text>
</comment>
<organism evidence="3 4">
    <name type="scientific">Microbacterium candidum</name>
    <dbReference type="NCBI Taxonomy" id="3041922"/>
    <lineage>
        <taxon>Bacteria</taxon>
        <taxon>Bacillati</taxon>
        <taxon>Actinomycetota</taxon>
        <taxon>Actinomycetes</taxon>
        <taxon>Micrococcales</taxon>
        <taxon>Microbacteriaceae</taxon>
        <taxon>Microbacterium</taxon>
    </lineage>
</organism>
<dbReference type="RefSeq" id="WP_286286746.1">
    <property type="nucleotide sequence ID" value="NZ_JASXSZ010000001.1"/>
</dbReference>
<name>A0ABT7MVE9_9MICO</name>
<accession>A0ABT7MVE9</accession>
<dbReference type="InterPro" id="IPR043008">
    <property type="entry name" value="AtzD/Barbiturase_RUA"/>
</dbReference>
<dbReference type="EMBL" id="JASXSZ010000001">
    <property type="protein sequence ID" value="MDL9978388.1"/>
    <property type="molecule type" value="Genomic_DNA"/>
</dbReference>
<dbReference type="NCBIfam" id="TIGR02714">
    <property type="entry name" value="amido_AtzD_TrzD"/>
    <property type="match status" value="1"/>
</dbReference>
<evidence type="ECO:0000256" key="1">
    <source>
        <dbReference type="ARBA" id="ARBA00010947"/>
    </source>
</evidence>
<comment type="similarity">
    <text evidence="1">Belongs to the cyclic amide hydrolase (CyAH) family.</text>
</comment>
<dbReference type="Gene3D" id="3.30.1330.160">
    <property type="entry name" value="Cyanuric acid hydrolase/Barbituras, RU C"/>
    <property type="match status" value="1"/>
</dbReference>
<dbReference type="InterPro" id="IPR043007">
    <property type="entry name" value="AtzD/Barbiturase_RUC"/>
</dbReference>
<dbReference type="InterPro" id="IPR043006">
    <property type="entry name" value="AtzD/Barbiturase_RUB"/>
</dbReference>
<protein>
    <submittedName>
        <fullName evidence="3">Ring-opening amidohydrolase</fullName>
    </submittedName>
</protein>
<dbReference type="Pfam" id="PF09663">
    <property type="entry name" value="Amido_AtzD_TrzD"/>
    <property type="match status" value="1"/>
</dbReference>
<dbReference type="Gene3D" id="3.30.1330.180">
    <property type="entry name" value="Cyanuric acid hydrolase/Barbiturase, RU B"/>
    <property type="match status" value="1"/>
</dbReference>
<sequence>MTPTTAIDAHRVATGDPADVSGLAALIDDGLLRPDDVVAVTGKIEGWEPGDTGRVDAHNAVRRLLLDRGTRSADRIEQIPMAFSAGVGTILTPHLVVYTRIPSEPAADGAPRLALGTSRSEVIRPEWVGTARAVQVNADAVRAGAADAGIRPEEVEFVVGKSYYPTPAEMDAARAVDPLVLDADDETMFRIGSGSAALGVGVATEGLAMPSDDQIGSDLDVWSGRLSVSCNPWEGTGGPGPQSQLMVFGNRPGAGGRLRVGHAAFADVLDVGAVPRALRRAGVEVGDGPLTAEQSARIVGVYIKFENPVGGELRGRRQVTQDPSYSRTMRSVIAGAFASMLQDTMIWASAGAVQQGPAGGGTLAIVTDVG</sequence>
<evidence type="ECO:0000256" key="2">
    <source>
        <dbReference type="ARBA" id="ARBA00022801"/>
    </source>
</evidence>
<gene>
    <name evidence="3" type="ORF">QSV35_03510</name>
</gene>
<dbReference type="Gene3D" id="3.30.1330.170">
    <property type="entry name" value="Cyanuric acid hydrolase/Barbiturase, RU A"/>
    <property type="match status" value="1"/>
</dbReference>
<dbReference type="InterPro" id="IPR014086">
    <property type="entry name" value="AtzD/Barbiturase"/>
</dbReference>
<keyword evidence="2" id="KW-0378">Hydrolase</keyword>
<keyword evidence="4" id="KW-1185">Reference proteome</keyword>
<proteinExistence type="inferred from homology"/>
<dbReference type="Proteomes" id="UP001235064">
    <property type="component" value="Unassembled WGS sequence"/>
</dbReference>
<evidence type="ECO:0000313" key="3">
    <source>
        <dbReference type="EMBL" id="MDL9978388.1"/>
    </source>
</evidence>
<evidence type="ECO:0000313" key="4">
    <source>
        <dbReference type="Proteomes" id="UP001235064"/>
    </source>
</evidence>